<sequence length="854" mass="93987">MTIVSDHLRTTIARHIAEHHIVLWLDPEGHYSDLVDQLALRATTVVRYQGSFFALRHALDGYIARDDPPDVLIYVPRDDDATLDALAEVAATAAVLRPGQAQAARNTRLAVVARRALRERLGDERAEELARQVEAGQLSLAELDRLDEQAGGSPVIVAIFGTANLAAVALTFLSTTDCDAQIVERHALPDLARSLGPSFGLDLAASSSCDDLRTRLARHVLTTEFLAELGGVPIELATIPLPEGAARAACVELAHSWRQRRDLQESYARMADQVAAALDLGHVPFGLDEIRTSATFALVEEALQAAVESALIQHPTAELLDLALQRQTGFWAMQRPALQARWALVHSAGQLLAEAHRVEQALKRAPEQPEALLRAYAEGEEPWCQLDTVQRTLERRWHTYDLADNQHIEQLVTQARQRFMQVGDTLAERFTRALAAARCQLPGITPQRNIFATSVQPAMREGKTAYVLVDAMRFEMARELSAGFGDEFSAQLTVAFGTLPSITPIGMAALLPGVERGTIVQTRDGKLAWQVGSTQLKDRRTRIEWLRQQISGSVAVTTLEELLPKPKAALHNELQAADFILVTSQEIDELAESDNIRLARKVMDDALADLARLVRKLREYDCRTIILTADHGYLFGDELESDMKIDPPGGQTILLKRRAWVGRGAEQNTTFLRTSLAQLGLSAEDLEIAVPWGFGAFKASGGRAYFHGGASPQELAIPVLRLTPRQTSRITPLASLSWSLQPGTKKLTTRFFSVQITGQSNGLFELEPPRVRLELYAQGKVVSQPIGATYGLNEATGEITLRAQPDQAQQIEPNTITLMVTSVQQKTVMLQLSDATSGRELSRIERIEVTMLEL</sequence>
<reference evidence="1 2" key="1">
    <citation type="submission" date="2018-12" db="EMBL/GenBank/DDBJ databases">
        <title>Genome Sequence of Candidatus Viridilinea halotolerans isolated from saline sulfide-rich spring.</title>
        <authorList>
            <person name="Grouzdev D.S."/>
            <person name="Burganskaya E.I."/>
            <person name="Krutkina M.S."/>
            <person name="Sukhacheva M.V."/>
            <person name="Gorlenko V.M."/>
        </authorList>
    </citation>
    <scope>NUCLEOTIDE SEQUENCE [LARGE SCALE GENOMIC DNA]</scope>
    <source>
        <strain evidence="1">Chok-6</strain>
    </source>
</reference>
<comment type="caution">
    <text evidence="1">The sequence shown here is derived from an EMBL/GenBank/DDBJ whole genome shotgun (WGS) entry which is preliminary data.</text>
</comment>
<dbReference type="Proteomes" id="UP000280307">
    <property type="component" value="Unassembled WGS sequence"/>
</dbReference>
<accession>A0A426TSS5</accession>
<dbReference type="InterPro" id="IPR017850">
    <property type="entry name" value="Alkaline_phosphatase_core_sf"/>
</dbReference>
<dbReference type="EMBL" id="RSAS01000801">
    <property type="protein sequence ID" value="RRR67234.1"/>
    <property type="molecule type" value="Genomic_DNA"/>
</dbReference>
<dbReference type="SUPFAM" id="SSF53649">
    <property type="entry name" value="Alkaline phosphatase-like"/>
    <property type="match status" value="1"/>
</dbReference>
<gene>
    <name evidence="1" type="ORF">EI684_19250</name>
</gene>
<protein>
    <submittedName>
        <fullName evidence="1">PglZ domain-containing protein</fullName>
    </submittedName>
</protein>
<proteinExistence type="predicted"/>
<name>A0A426TSS5_9CHLR</name>
<evidence type="ECO:0000313" key="1">
    <source>
        <dbReference type="EMBL" id="RRR67234.1"/>
    </source>
</evidence>
<dbReference type="Pfam" id="PF08665">
    <property type="entry name" value="PglZ"/>
    <property type="match status" value="1"/>
</dbReference>
<evidence type="ECO:0000313" key="2">
    <source>
        <dbReference type="Proteomes" id="UP000280307"/>
    </source>
</evidence>
<dbReference type="AlphaFoldDB" id="A0A426TSS5"/>
<organism evidence="1 2">
    <name type="scientific">Candidatus Viridilinea halotolerans</name>
    <dbReference type="NCBI Taxonomy" id="2491704"/>
    <lineage>
        <taxon>Bacteria</taxon>
        <taxon>Bacillati</taxon>
        <taxon>Chloroflexota</taxon>
        <taxon>Chloroflexia</taxon>
        <taxon>Chloroflexales</taxon>
        <taxon>Chloroflexineae</taxon>
        <taxon>Oscillochloridaceae</taxon>
        <taxon>Candidatus Viridilinea</taxon>
    </lineage>
</organism>